<dbReference type="Gene3D" id="3.40.50.300">
    <property type="entry name" value="P-loop containing nucleotide triphosphate hydrolases"/>
    <property type="match status" value="2"/>
</dbReference>
<protein>
    <recommendedName>
        <fullName evidence="7">Clp R domain-containing protein</fullName>
    </recommendedName>
</protein>
<dbReference type="EMBL" id="UINC01011935">
    <property type="protein sequence ID" value="SVA52383.1"/>
    <property type="molecule type" value="Genomic_DNA"/>
</dbReference>
<dbReference type="PROSITE" id="PS00871">
    <property type="entry name" value="CLPAB_2"/>
    <property type="match status" value="1"/>
</dbReference>
<proteinExistence type="predicted"/>
<dbReference type="PRINTS" id="PR00300">
    <property type="entry name" value="CLPPROTEASEA"/>
</dbReference>
<evidence type="ECO:0000256" key="2">
    <source>
        <dbReference type="ARBA" id="ARBA00022840"/>
    </source>
</evidence>
<accession>A0A381WKF2</accession>
<dbReference type="Gene3D" id="1.10.8.60">
    <property type="match status" value="2"/>
</dbReference>
<dbReference type="PANTHER" id="PTHR11638">
    <property type="entry name" value="ATP-DEPENDENT CLP PROTEASE"/>
    <property type="match status" value="1"/>
</dbReference>
<dbReference type="GO" id="GO:0005737">
    <property type="term" value="C:cytoplasm"/>
    <property type="evidence" value="ECO:0007669"/>
    <property type="project" value="TreeGrafter"/>
</dbReference>
<dbReference type="SMART" id="SM00382">
    <property type="entry name" value="AAA"/>
    <property type="match status" value="2"/>
</dbReference>
<feature type="domain" description="AAA+ ATPase" evidence="4">
    <location>
        <begin position="119"/>
        <end position="265"/>
    </location>
</feature>
<dbReference type="CDD" id="cd19499">
    <property type="entry name" value="RecA-like_ClpB_Hsp104-like"/>
    <property type="match status" value="1"/>
</dbReference>
<evidence type="ECO:0000256" key="3">
    <source>
        <dbReference type="ARBA" id="ARBA00023186"/>
    </source>
</evidence>
<keyword evidence="3" id="KW-0143">Chaperone</keyword>
<evidence type="ECO:0000259" key="4">
    <source>
        <dbReference type="SMART" id="SM00382"/>
    </source>
</evidence>
<feature type="domain" description="AAA+ ATPase" evidence="4">
    <location>
        <begin position="399"/>
        <end position="566"/>
    </location>
</feature>
<dbReference type="Pfam" id="PF00004">
    <property type="entry name" value="AAA"/>
    <property type="match status" value="1"/>
</dbReference>
<dbReference type="InterPro" id="IPR036628">
    <property type="entry name" value="Clp_N_dom_sf"/>
</dbReference>
<dbReference type="SMART" id="SM01086">
    <property type="entry name" value="ClpB_D2-small"/>
    <property type="match status" value="1"/>
</dbReference>
<dbReference type="InterPro" id="IPR003959">
    <property type="entry name" value="ATPase_AAA_core"/>
</dbReference>
<evidence type="ECO:0000259" key="5">
    <source>
        <dbReference type="SMART" id="SM01086"/>
    </source>
</evidence>
<dbReference type="SUPFAM" id="SSF81923">
    <property type="entry name" value="Double Clp-N motif"/>
    <property type="match status" value="1"/>
</dbReference>
<dbReference type="InterPro" id="IPR050130">
    <property type="entry name" value="ClpA_ClpB"/>
</dbReference>
<organism evidence="6">
    <name type="scientific">marine metagenome</name>
    <dbReference type="NCBI Taxonomy" id="408172"/>
    <lineage>
        <taxon>unclassified sequences</taxon>
        <taxon>metagenomes</taxon>
        <taxon>ecological metagenomes</taxon>
    </lineage>
</organism>
<dbReference type="Gene3D" id="1.10.1780.10">
    <property type="entry name" value="Clp, N-terminal domain"/>
    <property type="match status" value="1"/>
</dbReference>
<dbReference type="Pfam" id="PF17871">
    <property type="entry name" value="AAA_lid_9"/>
    <property type="match status" value="1"/>
</dbReference>
<dbReference type="PANTHER" id="PTHR11638:SF111">
    <property type="entry name" value="ATP-DEPENDENT CLP PROTEASE ATP-BINDING SUBUNIT CLPA"/>
    <property type="match status" value="1"/>
</dbReference>
<evidence type="ECO:0008006" key="7">
    <source>
        <dbReference type="Google" id="ProtNLM"/>
    </source>
</evidence>
<dbReference type="InterPro" id="IPR027417">
    <property type="entry name" value="P-loop_NTPase"/>
</dbReference>
<keyword evidence="1" id="KW-0547">Nucleotide-binding</keyword>
<feature type="non-terminal residue" evidence="6">
    <location>
        <position position="1"/>
    </location>
</feature>
<dbReference type="Pfam" id="PF07724">
    <property type="entry name" value="AAA_2"/>
    <property type="match status" value="1"/>
</dbReference>
<dbReference type="CDD" id="cd00009">
    <property type="entry name" value="AAA"/>
    <property type="match status" value="1"/>
</dbReference>
<dbReference type="SUPFAM" id="SSF52540">
    <property type="entry name" value="P-loop containing nucleoside triphosphate hydrolases"/>
    <property type="match status" value="2"/>
</dbReference>
<sequence length="664" mass="74532">PKKTHAVERVLNRAFTQVLFSGRQSIEISDVFLSMLNEQKSWAYYNISKANIDKQKFAEYLNNELEANYEDEETQGMATRALRSFTTNLNLEVDAGKIDPVVGRHEELDTIALALGRRTKNNCLLVGDPGVGKTAIAEGLAWNIVNKNVPEFLMEYNVYNLDIGSMLAGSKYRGDFEERFKLVISALKKRGKTIVFIDEAHMISGAGAAGSNSSNDLANMLKPVLTRGNIKVVASTTWEEYRKFFENDRALMRRFARVTIDEPSKTVTKDILLGIKKYYEEFHKTTITEEAVDAAIKLSVKYQADKKLPDKAIDLLDCACSRFNLKKVEERIVTEEEIQYELAKAVNLPEEQVKEKETQNLANLEKNIKGEIYGQDEPVKDIVDKILVAQAGLKEENKPIGSFVFMGPTGIGKTETARQLARQLGVKLVRFDMSEYQEKHSVSKLIGSPPGYVGFEENAGMLITSLQEAPNCVLLLDEIEKSHPDVSSLLLQIMDNGFITGSNGKTADCRNIILILTTNLGSEQAEKSLIGFGSDEAEFEDVELKKFFPPEFRNRLDGVIVFDKLNKNTMIKIVGKFLVQLKEMLKDKEVDISISDEAIDVLVDKGFNQKMGARPLQRVIDKDIKRPLSKLLLFGELKDGGKVKINVKDGELTLEKEESKHTIH</sequence>
<dbReference type="GO" id="GO:0034605">
    <property type="term" value="P:cellular response to heat"/>
    <property type="evidence" value="ECO:0007669"/>
    <property type="project" value="TreeGrafter"/>
</dbReference>
<dbReference type="InterPro" id="IPR019489">
    <property type="entry name" value="Clp_ATPase_C"/>
</dbReference>
<keyword evidence="2" id="KW-0067">ATP-binding</keyword>
<evidence type="ECO:0000256" key="1">
    <source>
        <dbReference type="ARBA" id="ARBA00022741"/>
    </source>
</evidence>
<reference evidence="6" key="1">
    <citation type="submission" date="2018-05" db="EMBL/GenBank/DDBJ databases">
        <authorList>
            <person name="Lanie J.A."/>
            <person name="Ng W.-L."/>
            <person name="Kazmierczak K.M."/>
            <person name="Andrzejewski T.M."/>
            <person name="Davidsen T.M."/>
            <person name="Wayne K.J."/>
            <person name="Tettelin H."/>
            <person name="Glass J.I."/>
            <person name="Rusch D."/>
            <person name="Podicherti R."/>
            <person name="Tsui H.-C.T."/>
            <person name="Winkler M.E."/>
        </authorList>
    </citation>
    <scope>NUCLEOTIDE SEQUENCE</scope>
</reference>
<feature type="domain" description="Clp ATPase C-terminal" evidence="5">
    <location>
        <begin position="565"/>
        <end position="654"/>
    </location>
</feature>
<dbReference type="Pfam" id="PF10431">
    <property type="entry name" value="ClpB_D2-small"/>
    <property type="match status" value="1"/>
</dbReference>
<dbReference type="AlphaFoldDB" id="A0A381WKF2"/>
<gene>
    <name evidence="6" type="ORF">METZ01_LOCUS105237</name>
</gene>
<dbReference type="GO" id="GO:0016887">
    <property type="term" value="F:ATP hydrolysis activity"/>
    <property type="evidence" value="ECO:0007669"/>
    <property type="project" value="InterPro"/>
</dbReference>
<dbReference type="InterPro" id="IPR001270">
    <property type="entry name" value="ClpA/B"/>
</dbReference>
<name>A0A381WKF2_9ZZZZ</name>
<dbReference type="InterPro" id="IPR028299">
    <property type="entry name" value="ClpA/B_CS2"/>
</dbReference>
<dbReference type="InterPro" id="IPR041546">
    <property type="entry name" value="ClpA/ClpB_AAA_lid"/>
</dbReference>
<dbReference type="InterPro" id="IPR003593">
    <property type="entry name" value="AAA+_ATPase"/>
</dbReference>
<dbReference type="GO" id="GO:0005524">
    <property type="term" value="F:ATP binding"/>
    <property type="evidence" value="ECO:0007669"/>
    <property type="project" value="UniProtKB-KW"/>
</dbReference>
<evidence type="ECO:0000313" key="6">
    <source>
        <dbReference type="EMBL" id="SVA52383.1"/>
    </source>
</evidence>